<organism evidence="2 3">
    <name type="scientific">Macrostomum lignano</name>
    <dbReference type="NCBI Taxonomy" id="282301"/>
    <lineage>
        <taxon>Eukaryota</taxon>
        <taxon>Metazoa</taxon>
        <taxon>Spiralia</taxon>
        <taxon>Lophotrochozoa</taxon>
        <taxon>Platyhelminthes</taxon>
        <taxon>Rhabditophora</taxon>
        <taxon>Macrostomorpha</taxon>
        <taxon>Macrostomida</taxon>
        <taxon>Macrostomidae</taxon>
        <taxon>Macrostomum</taxon>
    </lineage>
</organism>
<dbReference type="Proteomes" id="UP000095280">
    <property type="component" value="Unplaced"/>
</dbReference>
<reference evidence="3" key="1">
    <citation type="submission" date="2016-11" db="UniProtKB">
        <authorList>
            <consortium name="WormBaseParasite"/>
        </authorList>
    </citation>
    <scope>IDENTIFICATION</scope>
</reference>
<feature type="region of interest" description="Disordered" evidence="1">
    <location>
        <begin position="99"/>
        <end position="122"/>
    </location>
</feature>
<name>A0A1I8FMG4_9PLAT</name>
<dbReference type="AlphaFoldDB" id="A0A1I8FMG4"/>
<keyword evidence="2" id="KW-1185">Reference proteome</keyword>
<protein>
    <submittedName>
        <fullName evidence="3">ANK_REP_REGION domain-containing protein</fullName>
    </submittedName>
</protein>
<evidence type="ECO:0000313" key="3">
    <source>
        <dbReference type="WBParaSite" id="maker-unitig_40864-snap-gene-0.2-mRNA-1"/>
    </source>
</evidence>
<sequence>MESDDDNARVGDEAVEAVLQHRSGGRSSWPDSASRGWPPPVPALACWNRLIRLHRMSVEARDWRTAGHRCTGALYHGQLETAVRLISSFGASLSAPDHNGLTPRAAFPAPRPRPDPGYDAYTWGDSANHTSAGLVPLHCRGPAGRFSPRPARRRRYRHLPWASITAHSLLADGRVCLSADSASTGWAWPPLPPCSRPEPTPCPPAKRRRRLPQRCRIGLGRVAVGREHTLMLTGRISGRLSAQLLANATAAAATAEIAFCLGQWPAGGRETGRRVLAIAAARYHSAVVTVS</sequence>
<evidence type="ECO:0000256" key="1">
    <source>
        <dbReference type="SAM" id="MobiDB-lite"/>
    </source>
</evidence>
<proteinExistence type="predicted"/>
<dbReference type="WBParaSite" id="maker-unitig_40864-snap-gene-0.2-mRNA-1">
    <property type="protein sequence ID" value="maker-unitig_40864-snap-gene-0.2-mRNA-1"/>
    <property type="gene ID" value="maker-unitig_40864-snap-gene-0.2"/>
</dbReference>
<accession>A0A1I8FMG4</accession>
<evidence type="ECO:0000313" key="2">
    <source>
        <dbReference type="Proteomes" id="UP000095280"/>
    </source>
</evidence>